<reference evidence="1" key="1">
    <citation type="submission" date="2021-10" db="EMBL/GenBank/DDBJ databases">
        <title>Tropical sea cucumber genome reveals ecological adaptation and Cuvierian tubules defense mechanism.</title>
        <authorList>
            <person name="Chen T."/>
        </authorList>
    </citation>
    <scope>NUCLEOTIDE SEQUENCE</scope>
    <source>
        <strain evidence="1">Nanhai2018</strain>
        <tissue evidence="1">Muscle</tissue>
    </source>
</reference>
<comment type="caution">
    <text evidence="1">The sequence shown here is derived from an EMBL/GenBank/DDBJ whole genome shotgun (WGS) entry which is preliminary data.</text>
</comment>
<evidence type="ECO:0008006" key="3">
    <source>
        <dbReference type="Google" id="ProtNLM"/>
    </source>
</evidence>
<name>A0A9Q0YBP0_HOLLE</name>
<sequence>MIRQLGIPTWFMSFSAAETRWFHLLRILGKTVHSKVYSDAQLLNMTWHEKI</sequence>
<dbReference type="OrthoDB" id="416437at2759"/>
<dbReference type="AlphaFoldDB" id="A0A9Q0YBP0"/>
<accession>A0A9Q0YBP0</accession>
<evidence type="ECO:0000313" key="1">
    <source>
        <dbReference type="EMBL" id="KAJ8018581.1"/>
    </source>
</evidence>
<gene>
    <name evidence="1" type="ORF">HOLleu_43353</name>
</gene>
<dbReference type="EMBL" id="JAIZAY010000280">
    <property type="protein sequence ID" value="KAJ8018581.1"/>
    <property type="molecule type" value="Genomic_DNA"/>
</dbReference>
<keyword evidence="2" id="KW-1185">Reference proteome</keyword>
<proteinExistence type="predicted"/>
<organism evidence="1 2">
    <name type="scientific">Holothuria leucospilota</name>
    <name type="common">Black long sea cucumber</name>
    <name type="synonym">Mertensiothuria leucospilota</name>
    <dbReference type="NCBI Taxonomy" id="206669"/>
    <lineage>
        <taxon>Eukaryota</taxon>
        <taxon>Metazoa</taxon>
        <taxon>Echinodermata</taxon>
        <taxon>Eleutherozoa</taxon>
        <taxon>Echinozoa</taxon>
        <taxon>Holothuroidea</taxon>
        <taxon>Aspidochirotacea</taxon>
        <taxon>Aspidochirotida</taxon>
        <taxon>Holothuriidae</taxon>
        <taxon>Holothuria</taxon>
    </lineage>
</organism>
<evidence type="ECO:0000313" key="2">
    <source>
        <dbReference type="Proteomes" id="UP001152320"/>
    </source>
</evidence>
<protein>
    <recommendedName>
        <fullName evidence="3">Helitron helicase-like domain-containing protein</fullName>
    </recommendedName>
</protein>
<dbReference type="Proteomes" id="UP001152320">
    <property type="component" value="Unassembled WGS sequence"/>
</dbReference>